<dbReference type="Proteomes" id="UP000283841">
    <property type="component" value="Unassembled WGS sequence"/>
</dbReference>
<dbReference type="EMBL" id="RCNU01000011">
    <property type="protein sequence ID" value="RWQ92900.1"/>
    <property type="molecule type" value="Genomic_DNA"/>
</dbReference>
<dbReference type="VEuPathDB" id="FungiDB:C8Q69DRAFT_406740"/>
<dbReference type="PROSITE" id="PS50222">
    <property type="entry name" value="EF_HAND_2"/>
    <property type="match status" value="1"/>
</dbReference>
<dbReference type="GeneID" id="39597409"/>
<accession>A0A443HMA8</accession>
<dbReference type="GO" id="GO:0005509">
    <property type="term" value="F:calcium ion binding"/>
    <property type="evidence" value="ECO:0007669"/>
    <property type="project" value="InterPro"/>
</dbReference>
<reference evidence="3 4" key="1">
    <citation type="journal article" date="2018" name="Front. Microbiol.">
        <title>Genomic and genetic insights into a cosmopolitan fungus, Paecilomyces variotii (Eurotiales).</title>
        <authorList>
            <person name="Urquhart A.S."/>
            <person name="Mondo S.J."/>
            <person name="Makela M.R."/>
            <person name="Hane J.K."/>
            <person name="Wiebenga A."/>
            <person name="He G."/>
            <person name="Mihaltcheva S."/>
            <person name="Pangilinan J."/>
            <person name="Lipzen A."/>
            <person name="Barry K."/>
            <person name="de Vries R.P."/>
            <person name="Grigoriev I.V."/>
            <person name="Idnurm A."/>
        </authorList>
    </citation>
    <scope>NUCLEOTIDE SEQUENCE [LARGE SCALE GENOMIC DNA]</scope>
    <source>
        <strain evidence="3 4">CBS 101075</strain>
    </source>
</reference>
<evidence type="ECO:0000313" key="3">
    <source>
        <dbReference type="EMBL" id="RWQ92900.1"/>
    </source>
</evidence>
<comment type="similarity">
    <text evidence="1">Belongs to the caleosin family.</text>
</comment>
<evidence type="ECO:0000259" key="2">
    <source>
        <dbReference type="PROSITE" id="PS50222"/>
    </source>
</evidence>
<dbReference type="Pfam" id="PF05042">
    <property type="entry name" value="Caleosin"/>
    <property type="match status" value="1"/>
</dbReference>
<dbReference type="InterPro" id="IPR011992">
    <property type="entry name" value="EF-hand-dom_pair"/>
</dbReference>
<organism evidence="3 4">
    <name type="scientific">Byssochlamys spectabilis</name>
    <name type="common">Paecilomyces variotii</name>
    <dbReference type="NCBI Taxonomy" id="264951"/>
    <lineage>
        <taxon>Eukaryota</taxon>
        <taxon>Fungi</taxon>
        <taxon>Dikarya</taxon>
        <taxon>Ascomycota</taxon>
        <taxon>Pezizomycotina</taxon>
        <taxon>Eurotiomycetes</taxon>
        <taxon>Eurotiomycetidae</taxon>
        <taxon>Eurotiales</taxon>
        <taxon>Thermoascaceae</taxon>
        <taxon>Paecilomyces</taxon>
    </lineage>
</organism>
<gene>
    <name evidence="3" type="ORF">C8Q69DRAFT_406740</name>
</gene>
<evidence type="ECO:0000313" key="4">
    <source>
        <dbReference type="Proteomes" id="UP000283841"/>
    </source>
</evidence>
<feature type="domain" description="EF-hand" evidence="2">
    <location>
        <begin position="159"/>
        <end position="194"/>
    </location>
</feature>
<sequence>MGKTTLAGQLNDVGLDFDIAVKQATVTQQRRPATAIDRDIEKPGVARANRAVSTDEPEGKKEYVGKFKDYSVMQQHILFWDRDNDGQIYPWDTYVGFRELGFNIFFSLLAVLVINLNFSYPTRLAHSWLPDPWFRVYVDSVHKAKHGSDSGTYDMEGRFTPQSFENIFSKYDMDRDGALSLKETFSMMAGHRCAADPFGWGAAFFEFGTTWLLVQRDGKIFKEDLRGVYDGSIFWRIRDARKTKAGWNQGFGLGGDGLFGATKVA</sequence>
<dbReference type="SUPFAM" id="SSF47473">
    <property type="entry name" value="EF-hand"/>
    <property type="match status" value="1"/>
</dbReference>
<dbReference type="AlphaFoldDB" id="A0A443HMA8"/>
<protein>
    <submittedName>
        <fullName evidence="3">Putative calcium binding protein Caleosin</fullName>
    </submittedName>
</protein>
<comment type="caution">
    <text evidence="3">The sequence shown here is derived from an EMBL/GenBank/DDBJ whole genome shotgun (WGS) entry which is preliminary data.</text>
</comment>
<dbReference type="GO" id="GO:0004497">
    <property type="term" value="F:monooxygenase activity"/>
    <property type="evidence" value="ECO:0007669"/>
    <property type="project" value="TreeGrafter"/>
</dbReference>
<dbReference type="InterPro" id="IPR007736">
    <property type="entry name" value="Caleosin-related"/>
</dbReference>
<dbReference type="PANTHER" id="PTHR31495">
    <property type="entry name" value="PEROXYGENASE 3-RELATED"/>
    <property type="match status" value="1"/>
</dbReference>
<proteinExistence type="inferred from homology"/>
<dbReference type="STRING" id="264951.A0A443HMA8"/>
<dbReference type="PANTHER" id="PTHR31495:SF0">
    <property type="entry name" value="BINDING PROTEIN CALEOSIN, PUTATIVE (AFU_ORTHOLOGUE AFUA_5G13750)-RELATED"/>
    <property type="match status" value="1"/>
</dbReference>
<dbReference type="RefSeq" id="XP_028482545.1">
    <property type="nucleotide sequence ID" value="XM_028628132.1"/>
</dbReference>
<dbReference type="Gene3D" id="1.10.238.10">
    <property type="entry name" value="EF-hand"/>
    <property type="match status" value="1"/>
</dbReference>
<keyword evidence="4" id="KW-1185">Reference proteome</keyword>
<name>A0A443HMA8_BYSSP</name>
<dbReference type="InterPro" id="IPR002048">
    <property type="entry name" value="EF_hand_dom"/>
</dbReference>
<evidence type="ECO:0000256" key="1">
    <source>
        <dbReference type="ARBA" id="ARBA00006765"/>
    </source>
</evidence>